<proteinExistence type="predicted"/>
<keyword evidence="2" id="KW-1185">Reference proteome</keyword>
<evidence type="ECO:0000313" key="2">
    <source>
        <dbReference type="Proteomes" id="UP000708208"/>
    </source>
</evidence>
<feature type="non-terminal residue" evidence="1">
    <location>
        <position position="1"/>
    </location>
</feature>
<comment type="caution">
    <text evidence="1">The sequence shown here is derived from an EMBL/GenBank/DDBJ whole genome shotgun (WGS) entry which is preliminary data.</text>
</comment>
<dbReference type="AlphaFoldDB" id="A0A8J2KFX8"/>
<name>A0A8J2KFX8_9HEXA</name>
<feature type="non-terminal residue" evidence="1">
    <location>
        <position position="281"/>
    </location>
</feature>
<dbReference type="Proteomes" id="UP000708208">
    <property type="component" value="Unassembled WGS sequence"/>
</dbReference>
<sequence>STLLTRCPEIFSRLEWLLDGTDDPRLKLECYRSLRNAMVFHDNQNHLREMTRIIPKTLEFLQKTDICSNQDDKMLYKICLQFVINCIIGNEANAAIVGDTSKDFILWYLKNNFKEAAYLVNTLLNIRPEFALNFGDSDNFQLFLDDLDSEPNLLCLETLASNGEYLRLSYHNLSMDQRLSFLDLITTSPCKKAVDFFMEIFQIKADSILKSDLNQIERDFQEILQLTCLVSGFNELEEINLLQHQGGFVMTVIQLIKMTKAHEAFDPIEKLTEFTKEEQNH</sequence>
<protein>
    <submittedName>
        <fullName evidence="1">Uncharacterized protein</fullName>
    </submittedName>
</protein>
<organism evidence="1 2">
    <name type="scientific">Allacma fusca</name>
    <dbReference type="NCBI Taxonomy" id="39272"/>
    <lineage>
        <taxon>Eukaryota</taxon>
        <taxon>Metazoa</taxon>
        <taxon>Ecdysozoa</taxon>
        <taxon>Arthropoda</taxon>
        <taxon>Hexapoda</taxon>
        <taxon>Collembola</taxon>
        <taxon>Symphypleona</taxon>
        <taxon>Sminthuridae</taxon>
        <taxon>Allacma</taxon>
    </lineage>
</organism>
<gene>
    <name evidence="1" type="ORF">AFUS01_LOCUS22836</name>
</gene>
<reference evidence="1" key="1">
    <citation type="submission" date="2021-06" db="EMBL/GenBank/DDBJ databases">
        <authorList>
            <person name="Hodson N. C."/>
            <person name="Mongue J. A."/>
            <person name="Jaron S. K."/>
        </authorList>
    </citation>
    <scope>NUCLEOTIDE SEQUENCE</scope>
</reference>
<accession>A0A8J2KFX8</accession>
<dbReference type="EMBL" id="CAJVCH010269613">
    <property type="protein sequence ID" value="CAG7734446.1"/>
    <property type="molecule type" value="Genomic_DNA"/>
</dbReference>
<evidence type="ECO:0000313" key="1">
    <source>
        <dbReference type="EMBL" id="CAG7734446.1"/>
    </source>
</evidence>